<keyword evidence="16" id="KW-1185">Reference proteome</keyword>
<proteinExistence type="inferred from homology"/>
<reference evidence="15 16" key="1">
    <citation type="submission" date="2016-05" db="EMBL/GenBank/DDBJ databases">
        <title>Nuclear genome of Blastocystis sp. subtype 1 NandII.</title>
        <authorList>
            <person name="Gentekaki E."/>
            <person name="Curtis B."/>
            <person name="Stairs C."/>
            <person name="Eme L."/>
            <person name="Herman E."/>
            <person name="Klimes V."/>
            <person name="Arias M.C."/>
            <person name="Elias M."/>
            <person name="Hilliou F."/>
            <person name="Klute M."/>
            <person name="Malik S.-B."/>
            <person name="Pightling A."/>
            <person name="Rachubinski R."/>
            <person name="Salas D."/>
            <person name="Schlacht A."/>
            <person name="Suga H."/>
            <person name="Archibald J."/>
            <person name="Ball S.G."/>
            <person name="Clark G."/>
            <person name="Dacks J."/>
            <person name="Van Der Giezen M."/>
            <person name="Tsaousis A."/>
            <person name="Roger A."/>
        </authorList>
    </citation>
    <scope>NUCLEOTIDE SEQUENCE [LARGE SCALE GENOMIC DNA]</scope>
    <source>
        <strain evidence="16">ATCC 50177 / NandII</strain>
    </source>
</reference>
<comment type="subcellular location">
    <subcellularLocation>
        <location evidence="2">Cytoplasm</location>
    </subcellularLocation>
</comment>
<comment type="caution">
    <text evidence="15">The sequence shown here is derived from an EMBL/GenBank/DDBJ whole genome shotgun (WGS) entry which is preliminary data.</text>
</comment>
<dbReference type="FunFam" id="3.40.120.10:FF:000035">
    <property type="entry name" value="Pgm3p"/>
    <property type="match status" value="1"/>
</dbReference>
<dbReference type="Pfam" id="PF02878">
    <property type="entry name" value="PGM_PMM_I"/>
    <property type="match status" value="1"/>
</dbReference>
<evidence type="ECO:0000256" key="10">
    <source>
        <dbReference type="ARBA" id="ARBA00023277"/>
    </source>
</evidence>
<dbReference type="InterPro" id="IPR016055">
    <property type="entry name" value="A-D-PHexomutase_a/b/a-I/II/III"/>
</dbReference>
<dbReference type="GO" id="GO:0005737">
    <property type="term" value="C:cytoplasm"/>
    <property type="evidence" value="ECO:0007669"/>
    <property type="project" value="UniProtKB-SubCell"/>
</dbReference>
<dbReference type="AlphaFoldDB" id="A0A196SIZ6"/>
<dbReference type="STRING" id="478820.A0A196SIZ6"/>
<evidence type="ECO:0000256" key="8">
    <source>
        <dbReference type="ARBA" id="ARBA00022842"/>
    </source>
</evidence>
<keyword evidence="9" id="KW-0413">Isomerase</keyword>
<protein>
    <submittedName>
        <fullName evidence="15">Phosphoglucomutase</fullName>
    </submittedName>
</protein>
<organism evidence="15 16">
    <name type="scientific">Blastocystis sp. subtype 1 (strain ATCC 50177 / NandII)</name>
    <dbReference type="NCBI Taxonomy" id="478820"/>
    <lineage>
        <taxon>Eukaryota</taxon>
        <taxon>Sar</taxon>
        <taxon>Stramenopiles</taxon>
        <taxon>Bigyra</taxon>
        <taxon>Opalozoa</taxon>
        <taxon>Opalinata</taxon>
        <taxon>Blastocystidae</taxon>
        <taxon>Blastocystis</taxon>
    </lineage>
</organism>
<dbReference type="GO" id="GO:0000287">
    <property type="term" value="F:magnesium ion binding"/>
    <property type="evidence" value="ECO:0007669"/>
    <property type="project" value="InterPro"/>
</dbReference>
<dbReference type="Proteomes" id="UP000078348">
    <property type="component" value="Unassembled WGS sequence"/>
</dbReference>
<dbReference type="InterPro" id="IPR005845">
    <property type="entry name" value="A-D-PHexomutase_a/b/a-II"/>
</dbReference>
<dbReference type="SUPFAM" id="SSF55957">
    <property type="entry name" value="Phosphoglucomutase, C-terminal domain"/>
    <property type="match status" value="1"/>
</dbReference>
<keyword evidence="5" id="KW-0313">Glucose metabolism</keyword>
<feature type="domain" description="Alpha-D-phosphohexomutase alpha/beta/alpha" evidence="13">
    <location>
        <begin position="226"/>
        <end position="326"/>
    </location>
</feature>
<evidence type="ECO:0000313" key="16">
    <source>
        <dbReference type="Proteomes" id="UP000078348"/>
    </source>
</evidence>
<dbReference type="InterPro" id="IPR005846">
    <property type="entry name" value="A-D-PHexomutase_a/b/a-III"/>
</dbReference>
<evidence type="ECO:0000256" key="1">
    <source>
        <dbReference type="ARBA" id="ARBA00001946"/>
    </source>
</evidence>
<gene>
    <name evidence="15" type="ORF">AV274_1264</name>
</gene>
<evidence type="ECO:0000256" key="9">
    <source>
        <dbReference type="ARBA" id="ARBA00023235"/>
    </source>
</evidence>
<evidence type="ECO:0000256" key="3">
    <source>
        <dbReference type="ARBA" id="ARBA00010231"/>
    </source>
</evidence>
<keyword evidence="10" id="KW-0119">Carbohydrate metabolism</keyword>
<dbReference type="SUPFAM" id="SSF53738">
    <property type="entry name" value="Phosphoglucomutase, first 3 domains"/>
    <property type="match status" value="3"/>
</dbReference>
<comment type="similarity">
    <text evidence="3 11">Belongs to the phosphohexose mutase family.</text>
</comment>
<dbReference type="CDD" id="cd05799">
    <property type="entry name" value="PGM2"/>
    <property type="match status" value="1"/>
</dbReference>
<dbReference type="Pfam" id="PF02880">
    <property type="entry name" value="PGM_PMM_III"/>
    <property type="match status" value="1"/>
</dbReference>
<keyword evidence="7 11" id="KW-0479">Metal-binding</keyword>
<name>A0A196SIZ6_BLAHN</name>
<evidence type="ECO:0000256" key="6">
    <source>
        <dbReference type="ARBA" id="ARBA00022553"/>
    </source>
</evidence>
<dbReference type="Pfam" id="PF02879">
    <property type="entry name" value="PGM_PMM_II"/>
    <property type="match status" value="1"/>
</dbReference>
<dbReference type="Gene3D" id="3.40.120.10">
    <property type="entry name" value="Alpha-D-Glucose-1,6-Bisphosphate, subunit A, domain 3"/>
    <property type="match status" value="3"/>
</dbReference>
<dbReference type="EMBL" id="LXWW01000050">
    <property type="protein sequence ID" value="OAO17010.1"/>
    <property type="molecule type" value="Genomic_DNA"/>
</dbReference>
<evidence type="ECO:0000256" key="2">
    <source>
        <dbReference type="ARBA" id="ARBA00004496"/>
    </source>
</evidence>
<dbReference type="InterPro" id="IPR016066">
    <property type="entry name" value="A-D-PHexomutase_CS"/>
</dbReference>
<dbReference type="OrthoDB" id="8300170at2759"/>
<evidence type="ECO:0000313" key="15">
    <source>
        <dbReference type="EMBL" id="OAO17010.1"/>
    </source>
</evidence>
<keyword evidence="4" id="KW-0963">Cytoplasm</keyword>
<dbReference type="PROSITE" id="PS00710">
    <property type="entry name" value="PGM_PMM"/>
    <property type="match status" value="1"/>
</dbReference>
<dbReference type="InterPro" id="IPR005844">
    <property type="entry name" value="A-D-PHexomutase_a/b/a-I"/>
</dbReference>
<dbReference type="InterPro" id="IPR036900">
    <property type="entry name" value="A-D-PHexomutase_C_sf"/>
</dbReference>
<feature type="domain" description="Alpha-D-phosphohexomutase alpha/beta/alpha" evidence="12">
    <location>
        <begin position="50"/>
        <end position="193"/>
    </location>
</feature>
<feature type="domain" description="Alpha-D-phosphohexomutase alpha/beta/alpha" evidence="14">
    <location>
        <begin position="336"/>
        <end position="453"/>
    </location>
</feature>
<sequence>MTDQFALDTLKEKAEEYIRWDPVVSTREEISQLLKEEDWKALERAIMHRLAFGTAGLRGRMGAGYNCMNDLVVLQTAQGICEYLLQQFGEDVKKRGVVVGYDHRALGDLSSKSFFLITAKVFQQKGIPVYGFNSFAFTPLVPFSISAYNCCAGIMITASHNPAADDGYKIYWENACQIISPHDKNISACIQANLAPWTDYAAIPAEEPLAKMIDITESAVAKYMAYTTALLHRNAPETNARCPAVMYTAMHGVGGVFVRELLSHFHLPPVRVVQAQLLPDPTFPTVAFPNPEEKGALKLALEEADKEGVKYVFATDPDADRFICAERGEKGWHVFKGDEIGAIFGYYMCTHTSGKRCLVNSVVSSRWFVRMGERLGVRCEQTLTGFKWMGNKQWELEKEGFKPLLTYEEAIGYAVGGVARDKDGVSALAVMGEIVAELATRGSGLLAYLEEIYQRFGYSTTRNSYVISRDEAYTNAVFARLRNGGNYLFKMGDYRVAAIRDLTTGYDSAQEANGFRAVLPVDPASQMITFDFANGACLTLRTSGTEPKIKYYMEVMGEQKEECEKEADAMEKAMLSVVFDKK</sequence>
<evidence type="ECO:0000256" key="11">
    <source>
        <dbReference type="RuleBase" id="RU004326"/>
    </source>
</evidence>
<evidence type="ECO:0000256" key="5">
    <source>
        <dbReference type="ARBA" id="ARBA00022526"/>
    </source>
</evidence>
<keyword evidence="6" id="KW-0597">Phosphoprotein</keyword>
<dbReference type="GO" id="GO:0005634">
    <property type="term" value="C:nucleus"/>
    <property type="evidence" value="ECO:0007669"/>
    <property type="project" value="TreeGrafter"/>
</dbReference>
<evidence type="ECO:0000259" key="13">
    <source>
        <dbReference type="Pfam" id="PF02879"/>
    </source>
</evidence>
<accession>A0A196SIZ6</accession>
<evidence type="ECO:0000259" key="12">
    <source>
        <dbReference type="Pfam" id="PF02878"/>
    </source>
</evidence>
<dbReference type="PANTHER" id="PTHR45745">
    <property type="entry name" value="PHOSPHOMANNOMUTASE 45A"/>
    <property type="match status" value="1"/>
</dbReference>
<dbReference type="GO" id="GO:0006006">
    <property type="term" value="P:glucose metabolic process"/>
    <property type="evidence" value="ECO:0007669"/>
    <property type="project" value="UniProtKB-KW"/>
</dbReference>
<evidence type="ECO:0000256" key="4">
    <source>
        <dbReference type="ARBA" id="ARBA00022490"/>
    </source>
</evidence>
<evidence type="ECO:0000256" key="7">
    <source>
        <dbReference type="ARBA" id="ARBA00022723"/>
    </source>
</evidence>
<keyword evidence="8 11" id="KW-0460">Magnesium</keyword>
<evidence type="ECO:0000259" key="14">
    <source>
        <dbReference type="Pfam" id="PF02880"/>
    </source>
</evidence>
<comment type="cofactor">
    <cofactor evidence="1">
        <name>Mg(2+)</name>
        <dbReference type="ChEBI" id="CHEBI:18420"/>
    </cofactor>
</comment>
<dbReference type="GO" id="GO:0008973">
    <property type="term" value="F:phosphopentomutase activity"/>
    <property type="evidence" value="ECO:0007669"/>
    <property type="project" value="TreeGrafter"/>
</dbReference>
<dbReference type="PANTHER" id="PTHR45745:SF1">
    <property type="entry name" value="PHOSPHOGLUCOMUTASE 2B-RELATED"/>
    <property type="match status" value="1"/>
</dbReference>
<dbReference type="GO" id="GO:0006166">
    <property type="term" value="P:purine ribonucleoside salvage"/>
    <property type="evidence" value="ECO:0007669"/>
    <property type="project" value="TreeGrafter"/>
</dbReference>